<dbReference type="PANTHER" id="PTHR42693">
    <property type="entry name" value="ARYLSULFATASE FAMILY MEMBER"/>
    <property type="match status" value="1"/>
</dbReference>
<dbReference type="PANTHER" id="PTHR42693:SF33">
    <property type="entry name" value="ARYLSULFATASE"/>
    <property type="match status" value="1"/>
</dbReference>
<dbReference type="Gene3D" id="3.40.720.10">
    <property type="entry name" value="Alkaline Phosphatase, subunit A"/>
    <property type="match status" value="1"/>
</dbReference>
<dbReference type="RefSeq" id="WP_085497467.1">
    <property type="nucleotide sequence ID" value="NZ_FXAO01000002.1"/>
</dbReference>
<dbReference type="EMBL" id="FXAO01000002">
    <property type="protein sequence ID" value="SMG21481.1"/>
    <property type="molecule type" value="Genomic_DNA"/>
</dbReference>
<dbReference type="OrthoDB" id="9803751at2"/>
<dbReference type="InterPro" id="IPR017850">
    <property type="entry name" value="Alkaline_phosphatase_core_sf"/>
</dbReference>
<evidence type="ECO:0000256" key="1">
    <source>
        <dbReference type="ARBA" id="ARBA00008779"/>
    </source>
</evidence>
<keyword evidence="3" id="KW-0378">Hydrolase</keyword>
<dbReference type="PROSITE" id="PS00149">
    <property type="entry name" value="SULFATASE_2"/>
    <property type="match status" value="1"/>
</dbReference>
<dbReference type="GO" id="GO:0004065">
    <property type="term" value="F:arylsulfatase activity"/>
    <property type="evidence" value="ECO:0007669"/>
    <property type="project" value="TreeGrafter"/>
</dbReference>
<evidence type="ECO:0000313" key="7">
    <source>
        <dbReference type="Proteomes" id="UP000193420"/>
    </source>
</evidence>
<dbReference type="InterPro" id="IPR024607">
    <property type="entry name" value="Sulfatase_CS"/>
</dbReference>
<dbReference type="AlphaFoldDB" id="A0A1X7J1T3"/>
<evidence type="ECO:0000259" key="5">
    <source>
        <dbReference type="Pfam" id="PF00884"/>
    </source>
</evidence>
<protein>
    <submittedName>
        <fullName evidence="6">Arylsulfatase A</fullName>
    </submittedName>
</protein>
<dbReference type="InterPro" id="IPR000917">
    <property type="entry name" value="Sulfatase_N"/>
</dbReference>
<keyword evidence="4" id="KW-0106">Calcium</keyword>
<sequence>MKGTRSVVMFLIVCIGVLSSCKNKNPKETIASSKVKKPNIVFVLADQWRAHATGYNGDPNLIGKTPNLDQLAAQGVNFKNAISVTPVCTPFRAAFLTGKYPTTTGMIFNDLHLPEESVTLAELFKDSGYKTGYIGKWHLDGMGRFDYTPPERRQGFDYWKALECSHDYNNLIYYEGNDSEKKKWEGYGPYAETQDAISYIQKNAGNEEPFLMVLAWGAPHFPHATAPKEFQEQFNEEDIILRGNVADDMREVAKKEAVGYYAHILALDKCIGDLEKAIEAAGITENTIIVFTSDHGEMLGSHSIRPKQKQVPWAESVRIPFLLKYPALFGNKKIEVEAPINAPDILPTLLTLADLPVPEFVDGESMVDAITKPELKKDKATLVMNVSPFAGKSDEYRGVYTSRYAYVKTLDGPLFLFDNKKDTLQLDNLVNKPGYEELQEEMEVVLQRELTNIGDEFKPRQYYIDKWNYNLNSSGYIDYGKDSKPQGPSLNK</sequence>
<dbReference type="STRING" id="188872.SAMN03080602_01411"/>
<evidence type="ECO:0000256" key="4">
    <source>
        <dbReference type="ARBA" id="ARBA00022837"/>
    </source>
</evidence>
<evidence type="ECO:0000256" key="2">
    <source>
        <dbReference type="ARBA" id="ARBA00022723"/>
    </source>
</evidence>
<proteinExistence type="inferred from homology"/>
<dbReference type="Proteomes" id="UP000193420">
    <property type="component" value="Unassembled WGS sequence"/>
</dbReference>
<accession>A0A1X7J1T3</accession>
<comment type="similarity">
    <text evidence="1">Belongs to the sulfatase family.</text>
</comment>
<organism evidence="6 7">
    <name type="scientific">Arenibacter troitsensis</name>
    <dbReference type="NCBI Taxonomy" id="188872"/>
    <lineage>
        <taxon>Bacteria</taxon>
        <taxon>Pseudomonadati</taxon>
        <taxon>Bacteroidota</taxon>
        <taxon>Flavobacteriia</taxon>
        <taxon>Flavobacteriales</taxon>
        <taxon>Flavobacteriaceae</taxon>
        <taxon>Arenibacter</taxon>
    </lineage>
</organism>
<evidence type="ECO:0000256" key="3">
    <source>
        <dbReference type="ARBA" id="ARBA00022801"/>
    </source>
</evidence>
<dbReference type="CDD" id="cd16034">
    <property type="entry name" value="sulfatase_like"/>
    <property type="match status" value="1"/>
</dbReference>
<dbReference type="SUPFAM" id="SSF53649">
    <property type="entry name" value="Alkaline phosphatase-like"/>
    <property type="match status" value="1"/>
</dbReference>
<keyword evidence="7" id="KW-1185">Reference proteome</keyword>
<reference evidence="7" key="1">
    <citation type="submission" date="2017-04" db="EMBL/GenBank/DDBJ databases">
        <authorList>
            <person name="Varghese N."/>
            <person name="Submissions S."/>
        </authorList>
    </citation>
    <scope>NUCLEOTIDE SEQUENCE [LARGE SCALE GENOMIC DNA]</scope>
    <source>
        <strain evidence="7">DSM 19835</strain>
    </source>
</reference>
<dbReference type="Pfam" id="PF00884">
    <property type="entry name" value="Sulfatase"/>
    <property type="match status" value="1"/>
</dbReference>
<dbReference type="GO" id="GO:0046872">
    <property type="term" value="F:metal ion binding"/>
    <property type="evidence" value="ECO:0007669"/>
    <property type="project" value="UniProtKB-KW"/>
</dbReference>
<dbReference type="PROSITE" id="PS51257">
    <property type="entry name" value="PROKAR_LIPOPROTEIN"/>
    <property type="match status" value="1"/>
</dbReference>
<feature type="domain" description="Sulfatase N-terminal" evidence="5">
    <location>
        <begin position="38"/>
        <end position="354"/>
    </location>
</feature>
<dbReference type="Gene3D" id="3.30.1120.10">
    <property type="match status" value="1"/>
</dbReference>
<evidence type="ECO:0000313" key="6">
    <source>
        <dbReference type="EMBL" id="SMG21481.1"/>
    </source>
</evidence>
<dbReference type="InterPro" id="IPR050738">
    <property type="entry name" value="Sulfatase"/>
</dbReference>
<gene>
    <name evidence="6" type="ORF">SAMN03080602_01411</name>
</gene>
<name>A0A1X7J1T3_9FLAO</name>
<keyword evidence="2" id="KW-0479">Metal-binding</keyword>